<evidence type="ECO:0000256" key="14">
    <source>
        <dbReference type="ARBA" id="ARBA00044898"/>
    </source>
</evidence>
<keyword evidence="3" id="KW-0813">Transport</keyword>
<dbReference type="InParanoid" id="A0A1Y2G056"/>
<comment type="catalytic activity">
    <reaction evidence="18">
        <text>L-histidyl-L-alpha-amino acid(out) = L-histidyl-L-alpha-amino acid(in)</text>
        <dbReference type="Rhea" id="RHEA:79379"/>
        <dbReference type="ChEBI" id="CHEBI:229964"/>
    </reaction>
</comment>
<evidence type="ECO:0000256" key="24">
    <source>
        <dbReference type="ARBA" id="ARBA00046376"/>
    </source>
</evidence>
<keyword evidence="27" id="KW-1185">Reference proteome</keyword>
<dbReference type="Gene3D" id="1.20.1250.20">
    <property type="entry name" value="MFS general substrate transporter like domains"/>
    <property type="match status" value="2"/>
</dbReference>
<dbReference type="GeneID" id="33572669"/>
<name>A0A1Y2G056_9FUNG</name>
<feature type="transmembrane region" description="Helical" evidence="25">
    <location>
        <begin position="465"/>
        <end position="484"/>
    </location>
</feature>
<dbReference type="PANTHER" id="PTHR23512">
    <property type="entry name" value="MAJOR FACILITATOR SUPERFAMILY DOMAIN-CONTAINING PROTEIN 1"/>
    <property type="match status" value="1"/>
</dbReference>
<feature type="transmembrane region" description="Helical" evidence="25">
    <location>
        <begin position="150"/>
        <end position="171"/>
    </location>
</feature>
<evidence type="ECO:0000256" key="10">
    <source>
        <dbReference type="ARBA" id="ARBA00044881"/>
    </source>
</evidence>
<comment type="catalytic activity">
    <reaction evidence="19">
        <text>L-alanyl-L-lysine(out) = L-alanyl-L-lysine(in)</text>
        <dbReference type="Rhea" id="RHEA:79415"/>
        <dbReference type="ChEBI" id="CHEBI:192470"/>
    </reaction>
</comment>
<reference evidence="26 27" key="1">
    <citation type="submission" date="2016-07" db="EMBL/GenBank/DDBJ databases">
        <title>Pervasive Adenine N6-methylation of Active Genes in Fungi.</title>
        <authorList>
            <consortium name="DOE Joint Genome Institute"/>
            <person name="Mondo S.J."/>
            <person name="Dannebaum R.O."/>
            <person name="Kuo R.C."/>
            <person name="Labutti K."/>
            <person name="Haridas S."/>
            <person name="Kuo A."/>
            <person name="Salamov A."/>
            <person name="Ahrendt S.R."/>
            <person name="Lipzen A."/>
            <person name="Sullivan W."/>
            <person name="Andreopoulos W.B."/>
            <person name="Clum A."/>
            <person name="Lindquist E."/>
            <person name="Daum C."/>
            <person name="Ramamoorthy G.K."/>
            <person name="Gryganskyi A."/>
            <person name="Culley D."/>
            <person name="Magnuson J.K."/>
            <person name="James T.Y."/>
            <person name="O'Malley M.A."/>
            <person name="Stajich J.E."/>
            <person name="Spatafora J.W."/>
            <person name="Visel A."/>
            <person name="Grigoriev I.V."/>
        </authorList>
    </citation>
    <scope>NUCLEOTIDE SEQUENCE [LARGE SCALE GENOMIC DNA]</scope>
    <source>
        <strain evidence="26 27">NRRL 3116</strain>
    </source>
</reference>
<evidence type="ECO:0000256" key="7">
    <source>
        <dbReference type="ARBA" id="ARBA00023228"/>
    </source>
</evidence>
<feature type="transmembrane region" description="Helical" evidence="25">
    <location>
        <begin position="92"/>
        <end position="111"/>
    </location>
</feature>
<evidence type="ECO:0000256" key="19">
    <source>
        <dbReference type="ARBA" id="ARBA00044919"/>
    </source>
</evidence>
<evidence type="ECO:0000256" key="22">
    <source>
        <dbReference type="ARBA" id="ARBA00045018"/>
    </source>
</evidence>
<dbReference type="Pfam" id="PF07690">
    <property type="entry name" value="MFS_1"/>
    <property type="match status" value="1"/>
</dbReference>
<dbReference type="PANTHER" id="PTHR23512:SF3">
    <property type="entry name" value="MAJOR FACILITATOR SUPERFAMILY DOMAIN-CONTAINING PROTEIN 1"/>
    <property type="match status" value="1"/>
</dbReference>
<comment type="subcellular location">
    <subcellularLocation>
        <location evidence="1">Lysosome membrane</location>
        <topology evidence="1">Multi-pass membrane protein</topology>
    </subcellularLocation>
</comment>
<evidence type="ECO:0000256" key="6">
    <source>
        <dbReference type="ARBA" id="ARBA00023136"/>
    </source>
</evidence>
<feature type="transmembrane region" description="Helical" evidence="25">
    <location>
        <begin position="332"/>
        <end position="354"/>
    </location>
</feature>
<feature type="transmembrane region" description="Helical" evidence="25">
    <location>
        <begin position="183"/>
        <end position="206"/>
    </location>
</feature>
<evidence type="ECO:0000256" key="21">
    <source>
        <dbReference type="ARBA" id="ARBA00044985"/>
    </source>
</evidence>
<comment type="function">
    <text evidence="23">Lysosomal dipeptide uniporter that selectively exports lysine, arginine or histidine-containing dipeptides with a net positive charge from the lysosome lumen into the cytosol. Could play a role in a specific type of protein O-glycosylation indirectly regulating macrophages migration and tissue invasion. Also essential for liver homeostasis.</text>
</comment>
<evidence type="ECO:0000256" key="2">
    <source>
        <dbReference type="ARBA" id="ARBA00008335"/>
    </source>
</evidence>
<sequence length="757" mass="83423">MESPLLNHVNELKDKGPRRWFILAMSCLLLFGNYFAYDNPAALNTQLQKYLEIPYNDYQYLLSTLYSVYSLPNTILPFLFGSLVDRFSPQRVLLMLSGCVCIGQTIFSIGVQSRKVWMMLLGRAIFGIGGESCSVAQASITTMQFRGHELALALGLNLCIARFGSVVNSIITPWIEQLWGVPTAIWVGTLSCVASFLSAVALVWMINNPPPFTPTTPQKEEQDVAPLLLDAPNPNTNNNANSGLCLTVIDHTGTPHAHAPLPIICPPTEFAIVQHLPGALMQEDSLVGSVDNTLFTPDTAESSTRASLHITNADYLQKQELWWMQWWEGLKFFPSSFWLLCAMTVLLYSTVVPFNNVASDFLQSKWYPNNPRKATTIMSIPDTIGAFLGPCLGIIVDRYGRRASILIASTIVLVIVHTTLGFTMINPIFAFSLLGIAYAMYGVAIWPSFACVITSELHLGKGYGIGSSFLNISLTAVPPIVATIRVLCGSFVPVEVFFISVGLVGTVVGFILKGIDCRDGGALEAPEIHVEAPVIMSQPLAGSVPPSAIASPAMSLARYQLSEDQRRLRLIMLRSSISESGLGWMPKRLEDYSDDDGVDDGNDSNTNKYSQQNAFLIQWEAQGENSSAKPSSVYSPDSPAPSSLMLKKMRRRYRRCHDRTLLYQALGKIRSPLLRQHSSSSRYGSIPSPSTATMQDEQWNIDEEAKTLLDPECYSVSEYPILYNPLRGSSGSFRISRNVQPVTLDEARGEGRIPQDD</sequence>
<comment type="catalytic activity">
    <reaction evidence="16">
        <text>L-lysyl-L-lysine(out) = L-lysyl-L-lysine(in)</text>
        <dbReference type="Rhea" id="RHEA:79403"/>
        <dbReference type="ChEBI" id="CHEBI:229956"/>
    </reaction>
</comment>
<comment type="catalytic activity">
    <reaction evidence="20">
        <text>L-lysyl-glycine(out) = L-lysyl-glycine(in)</text>
        <dbReference type="Rhea" id="RHEA:79407"/>
        <dbReference type="ChEBI" id="CHEBI:191202"/>
    </reaction>
</comment>
<evidence type="ECO:0000256" key="12">
    <source>
        <dbReference type="ARBA" id="ARBA00044891"/>
    </source>
</evidence>
<comment type="catalytic activity">
    <reaction evidence="11">
        <text>L-alpha-aminoacyl-L-histidine(out) = L-alpha-aminoacyl-L-histidine(in)</text>
        <dbReference type="Rhea" id="RHEA:79375"/>
        <dbReference type="ChEBI" id="CHEBI:229967"/>
    </reaction>
</comment>
<evidence type="ECO:0000256" key="18">
    <source>
        <dbReference type="ARBA" id="ARBA00044912"/>
    </source>
</evidence>
<evidence type="ECO:0000256" key="1">
    <source>
        <dbReference type="ARBA" id="ARBA00004155"/>
    </source>
</evidence>
<comment type="catalytic activity">
    <reaction evidence="13">
        <text>L-alpha-aminoacyl-L-lysine(out) = L-alpha-aminoacyl-L-lysine(in)</text>
        <dbReference type="Rhea" id="RHEA:79383"/>
        <dbReference type="ChEBI" id="CHEBI:229966"/>
    </reaction>
</comment>
<evidence type="ECO:0000256" key="11">
    <source>
        <dbReference type="ARBA" id="ARBA00044884"/>
    </source>
</evidence>
<evidence type="ECO:0000256" key="4">
    <source>
        <dbReference type="ARBA" id="ARBA00022692"/>
    </source>
</evidence>
<comment type="catalytic activity">
    <reaction evidence="10">
        <text>L-alpha-aminoacyl-L-arginine(out) = L-alpha-aminoacyl-L-arginine(in)</text>
        <dbReference type="Rhea" id="RHEA:79367"/>
        <dbReference type="ChEBI" id="CHEBI:229968"/>
    </reaction>
</comment>
<keyword evidence="6 25" id="KW-0472">Membrane</keyword>
<evidence type="ECO:0000256" key="16">
    <source>
        <dbReference type="ARBA" id="ARBA00044900"/>
    </source>
</evidence>
<evidence type="ECO:0000256" key="9">
    <source>
        <dbReference type="ARBA" id="ARBA00044878"/>
    </source>
</evidence>
<feature type="transmembrane region" description="Helical" evidence="25">
    <location>
        <begin position="490"/>
        <end position="512"/>
    </location>
</feature>
<evidence type="ECO:0000256" key="5">
    <source>
        <dbReference type="ARBA" id="ARBA00022989"/>
    </source>
</evidence>
<gene>
    <name evidence="26" type="ORF">BCR41DRAFT_427061</name>
</gene>
<comment type="catalytic activity">
    <reaction evidence="14">
        <text>L-aspartyl-L-lysine(out) = L-aspartyl-L-lysine(in)</text>
        <dbReference type="Rhea" id="RHEA:79411"/>
        <dbReference type="ChEBI" id="CHEBI:229953"/>
    </reaction>
</comment>
<evidence type="ECO:0000256" key="23">
    <source>
        <dbReference type="ARBA" id="ARBA00045709"/>
    </source>
</evidence>
<comment type="catalytic activity">
    <reaction evidence="15">
        <text>L-arginyl-L-alpha-amino acid(out) = L-arginyl-L-alpha-amino acid(in)</text>
        <dbReference type="Rhea" id="RHEA:79371"/>
        <dbReference type="ChEBI" id="CHEBI:84315"/>
    </reaction>
</comment>
<dbReference type="SUPFAM" id="SSF103473">
    <property type="entry name" value="MFS general substrate transporter"/>
    <property type="match status" value="1"/>
</dbReference>
<feature type="transmembrane region" description="Helical" evidence="25">
    <location>
        <begin position="20"/>
        <end position="37"/>
    </location>
</feature>
<dbReference type="GO" id="GO:0022857">
    <property type="term" value="F:transmembrane transporter activity"/>
    <property type="evidence" value="ECO:0007669"/>
    <property type="project" value="InterPro"/>
</dbReference>
<keyword evidence="5 25" id="KW-1133">Transmembrane helix</keyword>
<comment type="catalytic activity">
    <reaction evidence="8">
        <text>L-lysyl-L-alanine(out) = L-lysyl-L-alanine(in)</text>
        <dbReference type="Rhea" id="RHEA:79399"/>
        <dbReference type="ChEBI" id="CHEBI:229954"/>
    </reaction>
</comment>
<evidence type="ECO:0000313" key="27">
    <source>
        <dbReference type="Proteomes" id="UP000193648"/>
    </source>
</evidence>
<comment type="similarity">
    <text evidence="2">Belongs to the major facilitator superfamily.</text>
</comment>
<dbReference type="InterPro" id="IPR052187">
    <property type="entry name" value="MFSD1"/>
</dbReference>
<feature type="transmembrane region" description="Helical" evidence="25">
    <location>
        <begin position="403"/>
        <end position="422"/>
    </location>
</feature>
<comment type="caution">
    <text evidence="26">The sequence shown here is derived from an EMBL/GenBank/DDBJ whole genome shotgun (WGS) entry which is preliminary data.</text>
</comment>
<organism evidence="26 27">
    <name type="scientific">Lobosporangium transversale</name>
    <dbReference type="NCBI Taxonomy" id="64571"/>
    <lineage>
        <taxon>Eukaryota</taxon>
        <taxon>Fungi</taxon>
        <taxon>Fungi incertae sedis</taxon>
        <taxon>Mucoromycota</taxon>
        <taxon>Mortierellomycotina</taxon>
        <taxon>Mortierellomycetes</taxon>
        <taxon>Mortierellales</taxon>
        <taxon>Mortierellaceae</taxon>
        <taxon>Lobosporangium</taxon>
    </lineage>
</organism>
<dbReference type="OrthoDB" id="424834at2759"/>
<accession>A0A1Y2G056</accession>
<proteinExistence type="inferred from homology"/>
<feature type="transmembrane region" description="Helical" evidence="25">
    <location>
        <begin position="57"/>
        <end position="80"/>
    </location>
</feature>
<dbReference type="InterPro" id="IPR011701">
    <property type="entry name" value="MFS"/>
</dbReference>
<comment type="catalytic activity">
    <reaction evidence="9">
        <text>L-histidyl-glycine(out) = L-histidyl-glycine(in)</text>
        <dbReference type="Rhea" id="RHEA:79395"/>
        <dbReference type="ChEBI" id="CHEBI:229957"/>
    </reaction>
</comment>
<evidence type="ECO:0000256" key="8">
    <source>
        <dbReference type="ARBA" id="ARBA00044876"/>
    </source>
</evidence>
<comment type="subunit">
    <text evidence="24">Homodimer. Interacts with lysosomal protein GLMP (via lumenal domain); the interaction starts while both proteins are still in the endoplasmic reticulum and is required for stabilization of MFSD1 in lysosomes but has no direct effect on its targeting to lysosomes or transporter activity.</text>
</comment>
<dbReference type="EMBL" id="MCFF01000105">
    <property type="protein sequence ID" value="ORY90049.1"/>
    <property type="molecule type" value="Genomic_DNA"/>
</dbReference>
<dbReference type="RefSeq" id="XP_021875085.1">
    <property type="nucleotide sequence ID" value="XM_022030828.1"/>
</dbReference>
<evidence type="ECO:0000256" key="15">
    <source>
        <dbReference type="ARBA" id="ARBA00044899"/>
    </source>
</evidence>
<evidence type="ECO:0000256" key="25">
    <source>
        <dbReference type="SAM" id="Phobius"/>
    </source>
</evidence>
<evidence type="ECO:0000256" key="17">
    <source>
        <dbReference type="ARBA" id="ARBA00044903"/>
    </source>
</evidence>
<evidence type="ECO:0000256" key="13">
    <source>
        <dbReference type="ARBA" id="ARBA00044893"/>
    </source>
</evidence>
<evidence type="ECO:0000256" key="3">
    <source>
        <dbReference type="ARBA" id="ARBA00022448"/>
    </source>
</evidence>
<keyword evidence="7" id="KW-0458">Lysosome</keyword>
<comment type="catalytic activity">
    <reaction evidence="12">
        <text>L-lysyl-L-alpha-amino acid(out) = L-lysyl-L-alpha-amino acid(in)</text>
        <dbReference type="Rhea" id="RHEA:79387"/>
        <dbReference type="ChEBI" id="CHEBI:229965"/>
    </reaction>
</comment>
<feature type="transmembrane region" description="Helical" evidence="25">
    <location>
        <begin position="428"/>
        <end position="453"/>
    </location>
</feature>
<comment type="catalytic activity">
    <reaction evidence="17">
        <text>L-arginyl-glycine(out) = L-arginyl-glycine(in)</text>
        <dbReference type="Rhea" id="RHEA:79391"/>
        <dbReference type="ChEBI" id="CHEBI:229955"/>
    </reaction>
</comment>
<protein>
    <recommendedName>
        <fullName evidence="21">Lysosomal dipeptide transporter MFSD1</fullName>
    </recommendedName>
    <alternativeName>
        <fullName evidence="22">Major facilitator superfamily domain-containing protein 1</fullName>
    </alternativeName>
</protein>
<feature type="transmembrane region" description="Helical" evidence="25">
    <location>
        <begin position="374"/>
        <end position="396"/>
    </location>
</feature>
<dbReference type="STRING" id="64571.A0A1Y2G056"/>
<dbReference type="AlphaFoldDB" id="A0A1Y2G056"/>
<keyword evidence="4 25" id="KW-0812">Transmembrane</keyword>
<dbReference type="InterPro" id="IPR036259">
    <property type="entry name" value="MFS_trans_sf"/>
</dbReference>
<dbReference type="Proteomes" id="UP000193648">
    <property type="component" value="Unassembled WGS sequence"/>
</dbReference>
<evidence type="ECO:0000256" key="20">
    <source>
        <dbReference type="ARBA" id="ARBA00044924"/>
    </source>
</evidence>
<evidence type="ECO:0000313" key="26">
    <source>
        <dbReference type="EMBL" id="ORY90049.1"/>
    </source>
</evidence>